<accession>A0AAV5RE09</accession>
<evidence type="ECO:0000256" key="2">
    <source>
        <dbReference type="ARBA" id="ARBA00006416"/>
    </source>
</evidence>
<evidence type="ECO:0000313" key="10">
    <source>
        <dbReference type="EMBL" id="GMM49809.1"/>
    </source>
</evidence>
<keyword evidence="5 9" id="KW-0999">Mitochondrion inner membrane</keyword>
<keyword evidence="11" id="KW-1185">Reference proteome</keyword>
<keyword evidence="4" id="KW-0812">Transmembrane</keyword>
<dbReference type="EMBL" id="BTGC01000003">
    <property type="protein sequence ID" value="GMM49809.1"/>
    <property type="molecule type" value="Genomic_DNA"/>
</dbReference>
<keyword evidence="3 9" id="KW-0813">Transport</keyword>
<evidence type="ECO:0000256" key="1">
    <source>
        <dbReference type="ARBA" id="ARBA00004448"/>
    </source>
</evidence>
<evidence type="ECO:0000256" key="3">
    <source>
        <dbReference type="ARBA" id="ARBA00022448"/>
    </source>
</evidence>
<organism evidence="10 11">
    <name type="scientific">Starmerella bacillaris</name>
    <name type="common">Yeast</name>
    <name type="synonym">Candida zemplinina</name>
    <dbReference type="NCBI Taxonomy" id="1247836"/>
    <lineage>
        <taxon>Eukaryota</taxon>
        <taxon>Fungi</taxon>
        <taxon>Dikarya</taxon>
        <taxon>Ascomycota</taxon>
        <taxon>Saccharomycotina</taxon>
        <taxon>Dipodascomycetes</taxon>
        <taxon>Dipodascales</taxon>
        <taxon>Trichomonascaceae</taxon>
        <taxon>Starmerella</taxon>
    </lineage>
</organism>
<dbReference type="GO" id="GO:0005743">
    <property type="term" value="C:mitochondrial inner membrane"/>
    <property type="evidence" value="ECO:0007669"/>
    <property type="project" value="UniProtKB-SubCell"/>
</dbReference>
<comment type="caution">
    <text evidence="10">The sequence shown here is derived from an EMBL/GenBank/DDBJ whole genome shotgun (WGS) entry which is preliminary data.</text>
</comment>
<comment type="subcellular location">
    <subcellularLocation>
        <location evidence="1 9">Mitochondrion inner membrane</location>
        <topology evidence="1 9">Multi-pass membrane protein</topology>
    </subcellularLocation>
</comment>
<name>A0AAV5RE09_STABA</name>
<dbReference type="AlphaFoldDB" id="A0AAV5RE09"/>
<comment type="function">
    <text evidence="9">Mediates the uptake of pyruvate into mitochondria.</text>
</comment>
<evidence type="ECO:0000256" key="9">
    <source>
        <dbReference type="RuleBase" id="RU363100"/>
    </source>
</evidence>
<dbReference type="PANTHER" id="PTHR14154">
    <property type="entry name" value="UPF0041 BRAIN PROTEIN 44-RELATED"/>
    <property type="match status" value="1"/>
</dbReference>
<dbReference type="GO" id="GO:0006850">
    <property type="term" value="P:pyruvate import into mitochondria"/>
    <property type="evidence" value="ECO:0007669"/>
    <property type="project" value="InterPro"/>
</dbReference>
<reference evidence="10 11" key="1">
    <citation type="journal article" date="2023" name="Elife">
        <title>Identification of key yeast species and microbe-microbe interactions impacting larval growth of Drosophila in the wild.</title>
        <authorList>
            <person name="Mure A."/>
            <person name="Sugiura Y."/>
            <person name="Maeda R."/>
            <person name="Honda K."/>
            <person name="Sakurai N."/>
            <person name="Takahashi Y."/>
            <person name="Watada M."/>
            <person name="Katoh T."/>
            <person name="Gotoh A."/>
            <person name="Gotoh Y."/>
            <person name="Taniguchi I."/>
            <person name="Nakamura K."/>
            <person name="Hayashi T."/>
            <person name="Katayama T."/>
            <person name="Uemura T."/>
            <person name="Hattori Y."/>
        </authorList>
    </citation>
    <scope>NUCLEOTIDE SEQUENCE [LARGE SCALE GENOMIC DNA]</scope>
    <source>
        <strain evidence="10 11">SB-73</strain>
    </source>
</reference>
<dbReference type="Pfam" id="PF03650">
    <property type="entry name" value="MPC"/>
    <property type="match status" value="1"/>
</dbReference>
<proteinExistence type="inferred from homology"/>
<comment type="similarity">
    <text evidence="2 9">Belongs to the mitochondrial pyruvate carrier (MPC) (TC 2.A.105) family.</text>
</comment>
<evidence type="ECO:0000256" key="8">
    <source>
        <dbReference type="ARBA" id="ARBA00023136"/>
    </source>
</evidence>
<evidence type="ECO:0000256" key="4">
    <source>
        <dbReference type="ARBA" id="ARBA00022692"/>
    </source>
</evidence>
<gene>
    <name evidence="10" type="ORF">DASB73_007670</name>
</gene>
<keyword evidence="6" id="KW-1133">Transmembrane helix</keyword>
<evidence type="ECO:0000256" key="5">
    <source>
        <dbReference type="ARBA" id="ARBA00022792"/>
    </source>
</evidence>
<evidence type="ECO:0000256" key="7">
    <source>
        <dbReference type="ARBA" id="ARBA00023128"/>
    </source>
</evidence>
<evidence type="ECO:0000313" key="11">
    <source>
        <dbReference type="Proteomes" id="UP001362899"/>
    </source>
</evidence>
<dbReference type="Proteomes" id="UP001362899">
    <property type="component" value="Unassembled WGS sequence"/>
</dbReference>
<keyword evidence="8" id="KW-0472">Membrane</keyword>
<keyword evidence="10" id="KW-0670">Pyruvate</keyword>
<dbReference type="InterPro" id="IPR005336">
    <property type="entry name" value="MPC"/>
</dbReference>
<protein>
    <recommendedName>
        <fullName evidence="9">Mitochondrial pyruvate carrier</fullName>
    </recommendedName>
</protein>
<sequence length="138" mass="15447">MSSKSQSAINKLINSPAGPKTVHFWAPVMKWALVIAGFKDLQRPVEKISGTQQFALMATGLIWTRWSMVIKPKNYLLASVNAFLGGVAGLQVSRLYNWRRKEGDTPYTAFQYIIGTRTLPQQELKTEKTTAETTNSLN</sequence>
<evidence type="ECO:0000256" key="6">
    <source>
        <dbReference type="ARBA" id="ARBA00022989"/>
    </source>
</evidence>
<keyword evidence="7 9" id="KW-0496">Mitochondrion</keyword>